<evidence type="ECO:0000256" key="4">
    <source>
        <dbReference type="ARBA" id="ARBA00023235"/>
    </source>
</evidence>
<dbReference type="InterPro" id="IPR000774">
    <property type="entry name" value="PPIase_FKBP_N"/>
</dbReference>
<evidence type="ECO:0000313" key="9">
    <source>
        <dbReference type="EMBL" id="OPH39568.1"/>
    </source>
</evidence>
<evidence type="ECO:0000256" key="2">
    <source>
        <dbReference type="ARBA" id="ARBA00006577"/>
    </source>
</evidence>
<keyword evidence="4 5" id="KW-0413">Isomerase</keyword>
<feature type="signal peptide" evidence="7">
    <location>
        <begin position="1"/>
        <end position="44"/>
    </location>
</feature>
<dbReference type="InterPro" id="IPR001179">
    <property type="entry name" value="PPIase_FKBP_dom"/>
</dbReference>
<sequence length="244" mass="27408">MAVYQQLTPNSVYKRTNQIHMLGNGMKYKILALALCLFASPSYAKPTDGEIYTYRAVYEYLKDIAAPDELENYPDAIKQAAEDALAGNPSRYSDEEFLLAMANIEQQRQHEWIEKIAENRTKGTQFLAENVKKSGIITTKSGLQYKIIKQGTGKKPKPNSQVALHYQGWTIDGEEFDSSYGRSPFEVQLGKDLIQGFNEGLQYIGAGGEIELYIPDHLAYAEMGTSLFEGGETLIFKIKLLEVK</sequence>
<accession>A0ABX3NJM7</accession>
<evidence type="ECO:0000256" key="7">
    <source>
        <dbReference type="SAM" id="SignalP"/>
    </source>
</evidence>
<dbReference type="InterPro" id="IPR046357">
    <property type="entry name" value="PPIase_dom_sf"/>
</dbReference>
<evidence type="ECO:0000259" key="8">
    <source>
        <dbReference type="PROSITE" id="PS50059"/>
    </source>
</evidence>
<comment type="catalytic activity">
    <reaction evidence="1 5 6">
        <text>[protein]-peptidylproline (omega=180) = [protein]-peptidylproline (omega=0)</text>
        <dbReference type="Rhea" id="RHEA:16237"/>
        <dbReference type="Rhea" id="RHEA-COMP:10747"/>
        <dbReference type="Rhea" id="RHEA-COMP:10748"/>
        <dbReference type="ChEBI" id="CHEBI:83833"/>
        <dbReference type="ChEBI" id="CHEBI:83834"/>
        <dbReference type="EC" id="5.2.1.8"/>
    </reaction>
</comment>
<reference evidence="9 10" key="1">
    <citation type="submission" date="2017-03" db="EMBL/GenBank/DDBJ databases">
        <title>Draft genome sequence of Moraxella equi CCUG 4950T type strain.</title>
        <authorList>
            <person name="Salva-Serra F."/>
            <person name="Engstrom-Jakobsson H."/>
            <person name="Thorell K."/>
            <person name="Jaen-Luchoro D."/>
            <person name="Gonzales-Siles L."/>
            <person name="Karlsson R."/>
            <person name="Yazdan S."/>
            <person name="Boulund F."/>
            <person name="Johnning A."/>
            <person name="Engstrand L."/>
            <person name="Kristiansson E."/>
            <person name="Moore E."/>
        </authorList>
    </citation>
    <scope>NUCLEOTIDE SEQUENCE [LARGE SCALE GENOMIC DNA]</scope>
    <source>
        <strain evidence="9 10">CCUG 4950</strain>
    </source>
</reference>
<dbReference type="SUPFAM" id="SSF54534">
    <property type="entry name" value="FKBP-like"/>
    <property type="match status" value="1"/>
</dbReference>
<keyword evidence="3 5" id="KW-0697">Rotamase</keyword>
<evidence type="ECO:0000256" key="1">
    <source>
        <dbReference type="ARBA" id="ARBA00000971"/>
    </source>
</evidence>
<comment type="caution">
    <text evidence="9">The sequence shown here is derived from an EMBL/GenBank/DDBJ whole genome shotgun (WGS) entry which is preliminary data.</text>
</comment>
<keyword evidence="7" id="KW-0732">Signal</keyword>
<dbReference type="EC" id="5.2.1.8" evidence="6"/>
<dbReference type="InterPro" id="IPR036944">
    <property type="entry name" value="PPIase_FKBP_N_sf"/>
</dbReference>
<organism evidence="9 10">
    <name type="scientific">Moraxella equi</name>
    <dbReference type="NCBI Taxonomy" id="60442"/>
    <lineage>
        <taxon>Bacteria</taxon>
        <taxon>Pseudomonadati</taxon>
        <taxon>Pseudomonadota</taxon>
        <taxon>Gammaproteobacteria</taxon>
        <taxon>Moraxellales</taxon>
        <taxon>Moraxellaceae</taxon>
        <taxon>Moraxella</taxon>
    </lineage>
</organism>
<protein>
    <recommendedName>
        <fullName evidence="6">Peptidyl-prolyl cis-trans isomerase</fullName>
        <ecNumber evidence="6">5.2.1.8</ecNumber>
    </recommendedName>
</protein>
<dbReference type="Gene3D" id="1.10.287.460">
    <property type="entry name" value="Peptidyl-prolyl cis-trans isomerase, FKBP-type, N-terminal domain"/>
    <property type="match status" value="1"/>
</dbReference>
<gene>
    <name evidence="9" type="ORF">B5J93_03580</name>
</gene>
<dbReference type="Proteomes" id="UP000190777">
    <property type="component" value="Unassembled WGS sequence"/>
</dbReference>
<dbReference type="EMBL" id="MXAP01000034">
    <property type="protein sequence ID" value="OPH39568.1"/>
    <property type="molecule type" value="Genomic_DNA"/>
</dbReference>
<name>A0ABX3NJM7_9GAMM</name>
<dbReference type="Pfam" id="PF01346">
    <property type="entry name" value="FKBP_N"/>
    <property type="match status" value="1"/>
</dbReference>
<feature type="domain" description="PPIase FKBP-type" evidence="8">
    <location>
        <begin position="159"/>
        <end position="244"/>
    </location>
</feature>
<proteinExistence type="inferred from homology"/>
<dbReference type="PANTHER" id="PTHR43811">
    <property type="entry name" value="FKBP-TYPE PEPTIDYL-PROLYL CIS-TRANS ISOMERASE FKPA"/>
    <property type="match status" value="1"/>
</dbReference>
<dbReference type="PROSITE" id="PS50059">
    <property type="entry name" value="FKBP_PPIASE"/>
    <property type="match status" value="1"/>
</dbReference>
<evidence type="ECO:0000256" key="6">
    <source>
        <dbReference type="RuleBase" id="RU003915"/>
    </source>
</evidence>
<dbReference type="PANTHER" id="PTHR43811:SF19">
    <property type="entry name" value="39 KDA FK506-BINDING NUCLEAR PROTEIN"/>
    <property type="match status" value="1"/>
</dbReference>
<dbReference type="Pfam" id="PF00254">
    <property type="entry name" value="FKBP_C"/>
    <property type="match status" value="1"/>
</dbReference>
<evidence type="ECO:0000256" key="5">
    <source>
        <dbReference type="PROSITE-ProRule" id="PRU00277"/>
    </source>
</evidence>
<comment type="similarity">
    <text evidence="2 6">Belongs to the FKBP-type PPIase family.</text>
</comment>
<evidence type="ECO:0000313" key="10">
    <source>
        <dbReference type="Proteomes" id="UP000190777"/>
    </source>
</evidence>
<feature type="chain" id="PRO_5045225454" description="Peptidyl-prolyl cis-trans isomerase" evidence="7">
    <location>
        <begin position="45"/>
        <end position="244"/>
    </location>
</feature>
<keyword evidence="10" id="KW-1185">Reference proteome</keyword>
<dbReference type="Gene3D" id="3.10.50.40">
    <property type="match status" value="1"/>
</dbReference>
<evidence type="ECO:0000256" key="3">
    <source>
        <dbReference type="ARBA" id="ARBA00023110"/>
    </source>
</evidence>